<evidence type="ECO:0000313" key="2">
    <source>
        <dbReference type="Proteomes" id="UP001597012"/>
    </source>
</evidence>
<dbReference type="Proteomes" id="UP001597012">
    <property type="component" value="Unassembled WGS sequence"/>
</dbReference>
<keyword evidence="2" id="KW-1185">Reference proteome</keyword>
<proteinExistence type="predicted"/>
<dbReference type="PANTHER" id="PTHR33221:SF15">
    <property type="entry name" value="HTH-TYPE TRANSCRIPTIONAL REGULATOR YWGB-RELATED"/>
    <property type="match status" value="1"/>
</dbReference>
<dbReference type="SUPFAM" id="SSF46785">
    <property type="entry name" value="Winged helix' DNA-binding domain"/>
    <property type="match status" value="1"/>
</dbReference>
<dbReference type="NCBIfam" id="TIGR00738">
    <property type="entry name" value="rrf2_super"/>
    <property type="match status" value="1"/>
</dbReference>
<name>A0ABW3B7S1_9FLAO</name>
<dbReference type="InterPro" id="IPR036388">
    <property type="entry name" value="WH-like_DNA-bd_sf"/>
</dbReference>
<gene>
    <name evidence="1" type="ORF">ACFQZJ_18060</name>
</gene>
<protein>
    <submittedName>
        <fullName evidence="1">RrF2 family transcriptional regulator</fullName>
    </submittedName>
</protein>
<dbReference type="InterPro" id="IPR036390">
    <property type="entry name" value="WH_DNA-bd_sf"/>
</dbReference>
<dbReference type="InterPro" id="IPR000944">
    <property type="entry name" value="Tscrpt_reg_Rrf2"/>
</dbReference>
<dbReference type="PROSITE" id="PS51197">
    <property type="entry name" value="HTH_RRF2_2"/>
    <property type="match status" value="1"/>
</dbReference>
<sequence>MFSKACEYGIRSATYIASQSLEGRRVSLKEIAAEIDSPVAFTAKILQILSKNNIVDSVKGAYGGFEITRMDIDTIKLSQIVNAIDGDKIYAGCGLGLKECNTSKPCPVHDKFVDIRNDLRQMLENTTLQEMTEGLELGLTYLKR</sequence>
<organism evidence="1 2">
    <name type="scientific">Maribacter chungangensis</name>
    <dbReference type="NCBI Taxonomy" id="1069117"/>
    <lineage>
        <taxon>Bacteria</taxon>
        <taxon>Pseudomonadati</taxon>
        <taxon>Bacteroidota</taxon>
        <taxon>Flavobacteriia</taxon>
        <taxon>Flavobacteriales</taxon>
        <taxon>Flavobacteriaceae</taxon>
        <taxon>Maribacter</taxon>
    </lineage>
</organism>
<accession>A0ABW3B7S1</accession>
<reference evidence="2" key="1">
    <citation type="journal article" date="2019" name="Int. J. Syst. Evol. Microbiol.">
        <title>The Global Catalogue of Microorganisms (GCM) 10K type strain sequencing project: providing services to taxonomists for standard genome sequencing and annotation.</title>
        <authorList>
            <consortium name="The Broad Institute Genomics Platform"/>
            <consortium name="The Broad Institute Genome Sequencing Center for Infectious Disease"/>
            <person name="Wu L."/>
            <person name="Ma J."/>
        </authorList>
    </citation>
    <scope>NUCLEOTIDE SEQUENCE [LARGE SCALE GENOMIC DNA]</scope>
    <source>
        <strain evidence="2">CCUG 61948</strain>
    </source>
</reference>
<dbReference type="PANTHER" id="PTHR33221">
    <property type="entry name" value="WINGED HELIX-TURN-HELIX TRANSCRIPTIONAL REGULATOR, RRF2 FAMILY"/>
    <property type="match status" value="1"/>
</dbReference>
<dbReference type="RefSeq" id="WP_379936350.1">
    <property type="nucleotide sequence ID" value="NZ_JBHTHY010000024.1"/>
</dbReference>
<dbReference type="EMBL" id="JBHTHY010000024">
    <property type="protein sequence ID" value="MFD0799382.1"/>
    <property type="molecule type" value="Genomic_DNA"/>
</dbReference>
<dbReference type="Gene3D" id="1.10.10.10">
    <property type="entry name" value="Winged helix-like DNA-binding domain superfamily/Winged helix DNA-binding domain"/>
    <property type="match status" value="1"/>
</dbReference>
<dbReference type="Pfam" id="PF02082">
    <property type="entry name" value="Rrf2"/>
    <property type="match status" value="1"/>
</dbReference>
<evidence type="ECO:0000313" key="1">
    <source>
        <dbReference type="EMBL" id="MFD0799382.1"/>
    </source>
</evidence>
<comment type="caution">
    <text evidence="1">The sequence shown here is derived from an EMBL/GenBank/DDBJ whole genome shotgun (WGS) entry which is preliminary data.</text>
</comment>